<dbReference type="InterPro" id="IPR003305">
    <property type="entry name" value="CenC_carb-bd"/>
</dbReference>
<comment type="caution">
    <text evidence="3">The sequence shown here is derived from an EMBL/GenBank/DDBJ whole genome shotgun (WGS) entry which is preliminary data.</text>
</comment>
<evidence type="ECO:0000256" key="1">
    <source>
        <dbReference type="ARBA" id="ARBA00022801"/>
    </source>
</evidence>
<dbReference type="Pfam" id="PF02018">
    <property type="entry name" value="CBM_4_9"/>
    <property type="match status" value="1"/>
</dbReference>
<organism evidence="3 4">
    <name type="scientific">Candidatus Methanoperedens nitratireducens</name>
    <dbReference type="NCBI Taxonomy" id="1392998"/>
    <lineage>
        <taxon>Archaea</taxon>
        <taxon>Methanobacteriati</taxon>
        <taxon>Methanobacteriota</taxon>
        <taxon>Stenosarchaea group</taxon>
        <taxon>Methanomicrobia</taxon>
        <taxon>Methanosarcinales</taxon>
        <taxon>ANME-2 cluster</taxon>
        <taxon>Candidatus Methanoperedentaceae</taxon>
        <taxon>Candidatus Methanoperedens</taxon>
    </lineage>
</organism>
<dbReference type="PROSITE" id="PS50835">
    <property type="entry name" value="IG_LIKE"/>
    <property type="match status" value="1"/>
</dbReference>
<feature type="non-terminal residue" evidence="3">
    <location>
        <position position="663"/>
    </location>
</feature>
<dbReference type="EMBL" id="LKCM01000287">
    <property type="protein sequence ID" value="KPQ41900.1"/>
    <property type="molecule type" value="Genomic_DNA"/>
</dbReference>
<evidence type="ECO:0000313" key="3">
    <source>
        <dbReference type="EMBL" id="KPQ41900.1"/>
    </source>
</evidence>
<dbReference type="AlphaFoldDB" id="A0A0P8ACS1"/>
<evidence type="ECO:0000313" key="4">
    <source>
        <dbReference type="Proteomes" id="UP000050360"/>
    </source>
</evidence>
<dbReference type="Gene3D" id="2.60.120.260">
    <property type="entry name" value="Galactose-binding domain-like"/>
    <property type="match status" value="1"/>
</dbReference>
<dbReference type="SUPFAM" id="SSF49785">
    <property type="entry name" value="Galactose-binding domain-like"/>
    <property type="match status" value="1"/>
</dbReference>
<dbReference type="InterPro" id="IPR007110">
    <property type="entry name" value="Ig-like_dom"/>
</dbReference>
<dbReference type="SUPFAM" id="SSF48726">
    <property type="entry name" value="Immunoglobulin"/>
    <property type="match status" value="1"/>
</dbReference>
<proteinExistence type="predicted"/>
<dbReference type="GO" id="GO:0016798">
    <property type="term" value="F:hydrolase activity, acting on glycosyl bonds"/>
    <property type="evidence" value="ECO:0007669"/>
    <property type="project" value="InterPro"/>
</dbReference>
<dbReference type="InterPro" id="IPR036179">
    <property type="entry name" value="Ig-like_dom_sf"/>
</dbReference>
<keyword evidence="1" id="KW-0378">Hydrolase</keyword>
<sequence length="663" mass="72747">MKIIKFNSTNYINKNVILIAIIILATQVPFASAAPDMTKNIMGRALWEHFWNIQNNAAYYNGILDKAQYINADSIVMPWGACFFVKEIAPGKGYVDPLGRSKQTLVDFLANAHSRNISVILLSPANKMTLTGDSNCKGYFGTQYYPKDKNGNVLPSTGTNYLDFNYPEARAKRIELIKYAVSNFDFDGIHIEEPGLWLAGTGIDGYGVEWSGRTGILAEHGYDINSYSYPFVNSPPNANPVLLDMLHEREKGMTSFFKELRESLSSLGNDYKYPYFLIMTQTYQSAFNPTCIVGPGCAEYAINLSDLSQNKYIDMWVTERTSPTKSPANYNLNSQKLYMEEVIKNTPDIYHSGISYISTGSMGSGYLNPIFFNEVSNVAALGGTTEFIYSSGFINNSYYPPLWNIIPDHSEITPYQWLHNNPPKTKRTFNPIGLKAENIPLSGLPNITIHPVGQTIVVGQTATLSVVATGASLSYQWQKNGANIPGATSASYNITATALSDTGSTFSVDVKNSFGSVMSNAATITVLPTASIVLVKNPGFESGTTSWQFYTSGTGTFSAASPGYNGTKAANLSLISSGTNIQLYQMEITLEPNTTYRLSLVAYSMTGHDMTVNLIKHGSPYTNYGLSFTPDLGTSWQTFMAVFNTSGFSGTVNDGRLMFQLAQ</sequence>
<dbReference type="Proteomes" id="UP000050360">
    <property type="component" value="Unassembled WGS sequence"/>
</dbReference>
<dbReference type="InterPro" id="IPR013783">
    <property type="entry name" value="Ig-like_fold"/>
</dbReference>
<dbReference type="InterPro" id="IPR017853">
    <property type="entry name" value="GH"/>
</dbReference>
<dbReference type="Gene3D" id="2.60.40.10">
    <property type="entry name" value="Immunoglobulins"/>
    <property type="match status" value="1"/>
</dbReference>
<protein>
    <submittedName>
        <fullName evidence="3">Carbohydrate binding domain protein</fullName>
    </submittedName>
</protein>
<reference evidence="3 4" key="1">
    <citation type="submission" date="2015-09" db="EMBL/GenBank/DDBJ databases">
        <title>A metagenomics-based metabolic model of nitrate-dependent anaerobic oxidation of methane by Methanoperedens-like archaea.</title>
        <authorList>
            <person name="Arshad A."/>
            <person name="Speth D.R."/>
            <person name="De Graaf R.M."/>
            <person name="Op Den Camp H.J."/>
            <person name="Jetten M.S."/>
            <person name="Welte C.U."/>
        </authorList>
    </citation>
    <scope>NUCLEOTIDE SEQUENCE [LARGE SCALE GENOMIC DNA]</scope>
</reference>
<feature type="domain" description="Ig-like" evidence="2">
    <location>
        <begin position="445"/>
        <end position="525"/>
    </location>
</feature>
<evidence type="ECO:0000259" key="2">
    <source>
        <dbReference type="PROSITE" id="PS50835"/>
    </source>
</evidence>
<accession>A0A0P8ACS1</accession>
<gene>
    <name evidence="3" type="ORF">MPEBLZ_03551</name>
</gene>
<dbReference type="InterPro" id="IPR008979">
    <property type="entry name" value="Galactose-bd-like_sf"/>
</dbReference>
<dbReference type="SUPFAM" id="SSF51445">
    <property type="entry name" value="(Trans)glycosidases"/>
    <property type="match status" value="1"/>
</dbReference>
<name>A0A0P8ACS1_9EURY</name>